<dbReference type="InterPro" id="IPR000531">
    <property type="entry name" value="Beta-barrel_TonB"/>
</dbReference>
<dbReference type="InterPro" id="IPR012910">
    <property type="entry name" value="Plug_dom"/>
</dbReference>
<dbReference type="EMBL" id="LSTO01000001">
    <property type="protein sequence ID" value="OWW19845.1"/>
    <property type="molecule type" value="Genomic_DNA"/>
</dbReference>
<evidence type="ECO:0000256" key="5">
    <source>
        <dbReference type="ARBA" id="ARBA00022692"/>
    </source>
</evidence>
<keyword evidence="6 15" id="KW-0732">Signal</keyword>
<evidence type="ECO:0000256" key="14">
    <source>
        <dbReference type="RuleBase" id="RU003357"/>
    </source>
</evidence>
<evidence type="ECO:0000313" key="18">
    <source>
        <dbReference type="EMBL" id="OWW19845.1"/>
    </source>
</evidence>
<comment type="similarity">
    <text evidence="2 12 14">Belongs to the TonB-dependent receptor family.</text>
</comment>
<evidence type="ECO:0000256" key="15">
    <source>
        <dbReference type="SAM" id="SignalP"/>
    </source>
</evidence>
<dbReference type="Pfam" id="PF00593">
    <property type="entry name" value="TonB_dep_Rec_b-barrel"/>
    <property type="match status" value="1"/>
</dbReference>
<dbReference type="RefSeq" id="WP_088706752.1">
    <property type="nucleotide sequence ID" value="NZ_LSTO01000001.1"/>
</dbReference>
<comment type="subcellular location">
    <subcellularLocation>
        <location evidence="1 12">Cell outer membrane</location>
        <topology evidence="1 12">Multi-pass membrane protein</topology>
    </subcellularLocation>
</comment>
<dbReference type="PANTHER" id="PTHR30069">
    <property type="entry name" value="TONB-DEPENDENT OUTER MEMBRANE RECEPTOR"/>
    <property type="match status" value="1"/>
</dbReference>
<dbReference type="AlphaFoldDB" id="A0A254TBB8"/>
<keyword evidence="4 12" id="KW-1134">Transmembrane beta strand</keyword>
<keyword evidence="11 12" id="KW-0998">Cell outer membrane</keyword>
<keyword evidence="5 12" id="KW-0812">Transmembrane</keyword>
<evidence type="ECO:0000256" key="7">
    <source>
        <dbReference type="ARBA" id="ARBA00023065"/>
    </source>
</evidence>
<evidence type="ECO:0000256" key="12">
    <source>
        <dbReference type="PROSITE-ProRule" id="PRU01360"/>
    </source>
</evidence>
<evidence type="ECO:0000256" key="1">
    <source>
        <dbReference type="ARBA" id="ARBA00004571"/>
    </source>
</evidence>
<organism evidence="18 19">
    <name type="scientific">Noviherbaspirillum denitrificans</name>
    <dbReference type="NCBI Taxonomy" id="1968433"/>
    <lineage>
        <taxon>Bacteria</taxon>
        <taxon>Pseudomonadati</taxon>
        <taxon>Pseudomonadota</taxon>
        <taxon>Betaproteobacteria</taxon>
        <taxon>Burkholderiales</taxon>
        <taxon>Oxalobacteraceae</taxon>
        <taxon>Noviherbaspirillum</taxon>
    </lineage>
</organism>
<dbReference type="Pfam" id="PF07715">
    <property type="entry name" value="Plug"/>
    <property type="match status" value="1"/>
</dbReference>
<keyword evidence="10 18" id="KW-0675">Receptor</keyword>
<dbReference type="Gene3D" id="2.170.130.10">
    <property type="entry name" value="TonB-dependent receptor, plug domain"/>
    <property type="match status" value="1"/>
</dbReference>
<dbReference type="GO" id="GO:0015889">
    <property type="term" value="P:cobalamin transport"/>
    <property type="evidence" value="ECO:0007669"/>
    <property type="project" value="TreeGrafter"/>
</dbReference>
<comment type="caution">
    <text evidence="18">The sequence shown here is derived from an EMBL/GenBank/DDBJ whole genome shotgun (WGS) entry which is preliminary data.</text>
</comment>
<dbReference type="InterPro" id="IPR036942">
    <property type="entry name" value="Beta-barrel_TonB_sf"/>
</dbReference>
<reference evidence="18 19" key="1">
    <citation type="submission" date="2016-02" db="EMBL/GenBank/DDBJ databases">
        <authorList>
            <person name="Wen L."/>
            <person name="He K."/>
            <person name="Yang H."/>
        </authorList>
    </citation>
    <scope>NUCLEOTIDE SEQUENCE [LARGE SCALE GENOMIC DNA]</scope>
    <source>
        <strain evidence="18 19">TSA40</strain>
    </source>
</reference>
<dbReference type="PROSITE" id="PS00430">
    <property type="entry name" value="TONB_DEPENDENT_REC_1"/>
    <property type="match status" value="1"/>
</dbReference>
<feature type="short sequence motif" description="TonB box" evidence="13">
    <location>
        <begin position="36"/>
        <end position="42"/>
    </location>
</feature>
<dbReference type="InterPro" id="IPR037066">
    <property type="entry name" value="Plug_dom_sf"/>
</dbReference>
<protein>
    <submittedName>
        <fullName evidence="18">TonB-dependent vitamin B12 receptor</fullName>
    </submittedName>
</protein>
<keyword evidence="9 12" id="KW-0472">Membrane</keyword>
<dbReference type="CDD" id="cd01347">
    <property type="entry name" value="ligand_gated_channel"/>
    <property type="match status" value="1"/>
</dbReference>
<evidence type="ECO:0000256" key="8">
    <source>
        <dbReference type="ARBA" id="ARBA00023077"/>
    </source>
</evidence>
<dbReference type="Proteomes" id="UP000197535">
    <property type="component" value="Unassembled WGS sequence"/>
</dbReference>
<evidence type="ECO:0000256" key="10">
    <source>
        <dbReference type="ARBA" id="ARBA00023170"/>
    </source>
</evidence>
<proteinExistence type="inferred from homology"/>
<evidence type="ECO:0000259" key="17">
    <source>
        <dbReference type="Pfam" id="PF07715"/>
    </source>
</evidence>
<dbReference type="Gene3D" id="2.40.170.20">
    <property type="entry name" value="TonB-dependent receptor, beta-barrel domain"/>
    <property type="match status" value="1"/>
</dbReference>
<evidence type="ECO:0000256" key="9">
    <source>
        <dbReference type="ARBA" id="ARBA00023136"/>
    </source>
</evidence>
<dbReference type="PANTHER" id="PTHR30069:SF53">
    <property type="entry name" value="COLICIN I RECEPTOR-RELATED"/>
    <property type="match status" value="1"/>
</dbReference>
<keyword evidence="19" id="KW-1185">Reference proteome</keyword>
<evidence type="ECO:0000256" key="4">
    <source>
        <dbReference type="ARBA" id="ARBA00022452"/>
    </source>
</evidence>
<dbReference type="GO" id="GO:0006811">
    <property type="term" value="P:monoatomic ion transport"/>
    <property type="evidence" value="ECO:0007669"/>
    <property type="project" value="UniProtKB-KW"/>
</dbReference>
<dbReference type="OrthoDB" id="183532at2"/>
<dbReference type="InterPro" id="IPR010916">
    <property type="entry name" value="TonB_box_CS"/>
</dbReference>
<evidence type="ECO:0000256" key="13">
    <source>
        <dbReference type="PROSITE-ProRule" id="PRU10143"/>
    </source>
</evidence>
<keyword evidence="7" id="KW-0406">Ion transport</keyword>
<keyword evidence="3 12" id="KW-0813">Transport</keyword>
<feature type="domain" description="TonB-dependent receptor plug" evidence="17">
    <location>
        <begin position="51"/>
        <end position="154"/>
    </location>
</feature>
<feature type="signal peptide" evidence="15">
    <location>
        <begin position="1"/>
        <end position="29"/>
    </location>
</feature>
<feature type="domain" description="TonB-dependent receptor-like beta-barrel" evidence="16">
    <location>
        <begin position="178"/>
        <end position="589"/>
    </location>
</feature>
<evidence type="ECO:0000313" key="19">
    <source>
        <dbReference type="Proteomes" id="UP000197535"/>
    </source>
</evidence>
<sequence length="616" mass="66135">MTSPVLPRAGKPLAIAAAIAAAFTVSAHAQEKKLDSVVVTATRSPQIAREVLADNVVITSEEIARSGGNSLADVLQRQRGIELVRNGGPGAQSSVFIRGTDNKQNIVLVDGVRVGSATAGGASWNAIPLSQIERVEIVYGPLSTMYGADAVGGVVQIFTKQGDGAPVVTASAGAGSYGTRSTDAGVSGSSDGFRYAIRAGHEQSDGFSATKRGNFSFNPDRDGYSNTSASGQFGYQLAKGHELGATFLHSVLKNQFDSGPTMDDRGRTRVGAYSIYAKNKLMPNWDSHLQLSQSADHSTNDASFGHTEYDTDQTTLSWQNNFMFGTNVLQAIVEHRKEEVDSSVPSMVRDRTTNSVALAYQMRSGAHLGAVSLRGDDSSQFGSRTTGSVSYGYRLTSALRVNASAGTSFRAPTFNELYFPNFGIPTLRPEKGRNAEIGMYYEDGASQYSAVYYRNRLTDLLVFTPVCPVTPAAFPIGCTYNVNEALISGLSLGASTTAGQFTFRGSLDFQDPKDETTGRRLARRAKKHGTLAVDYKAGDVTTGAELVFSGDRFDNVTNTNRLGGYGVLNLHVGYDLSKDWSLFARWNNVFDKNYELARLFATAGSNVFVGVRYAMK</sequence>
<feature type="chain" id="PRO_5012355052" evidence="15">
    <location>
        <begin position="30"/>
        <end position="616"/>
    </location>
</feature>
<evidence type="ECO:0000256" key="6">
    <source>
        <dbReference type="ARBA" id="ARBA00022729"/>
    </source>
</evidence>
<evidence type="ECO:0000256" key="11">
    <source>
        <dbReference type="ARBA" id="ARBA00023237"/>
    </source>
</evidence>
<accession>A0A254TBB8</accession>
<evidence type="ECO:0000259" key="16">
    <source>
        <dbReference type="Pfam" id="PF00593"/>
    </source>
</evidence>
<dbReference type="GO" id="GO:0009279">
    <property type="term" value="C:cell outer membrane"/>
    <property type="evidence" value="ECO:0007669"/>
    <property type="project" value="UniProtKB-SubCell"/>
</dbReference>
<dbReference type="InterPro" id="IPR039426">
    <property type="entry name" value="TonB-dep_rcpt-like"/>
</dbReference>
<evidence type="ECO:0000256" key="2">
    <source>
        <dbReference type="ARBA" id="ARBA00009810"/>
    </source>
</evidence>
<gene>
    <name evidence="18" type="ORF">AYR66_10365</name>
</gene>
<name>A0A254TBB8_9BURK</name>
<keyword evidence="8 13" id="KW-0798">TonB box</keyword>
<evidence type="ECO:0000256" key="3">
    <source>
        <dbReference type="ARBA" id="ARBA00022448"/>
    </source>
</evidence>
<dbReference type="SUPFAM" id="SSF56935">
    <property type="entry name" value="Porins"/>
    <property type="match status" value="1"/>
</dbReference>
<dbReference type="PROSITE" id="PS52016">
    <property type="entry name" value="TONB_DEPENDENT_REC_3"/>
    <property type="match status" value="1"/>
</dbReference>